<reference evidence="1 2" key="1">
    <citation type="submission" date="2021-11" db="EMBL/GenBank/DDBJ databases">
        <title>Aliifidinibius sp. nov., a new bacterium isolated from saline soil.</title>
        <authorList>
            <person name="Galisteo C."/>
            <person name="De La Haba R."/>
            <person name="Sanchez-Porro C."/>
            <person name="Ventosa A."/>
        </authorList>
    </citation>
    <scope>NUCLEOTIDE SEQUENCE [LARGE SCALE GENOMIC DNA]</scope>
    <source>
        <strain evidence="1 2">KACC 190600</strain>
    </source>
</reference>
<name>A0ABT3PUN9_9BACT</name>
<gene>
    <name evidence="1" type="ORF">LQ318_01520</name>
</gene>
<dbReference type="Proteomes" id="UP001207337">
    <property type="component" value="Unassembled WGS sequence"/>
</dbReference>
<dbReference type="EMBL" id="JAJNDC010000001">
    <property type="protein sequence ID" value="MCW9711570.1"/>
    <property type="molecule type" value="Genomic_DNA"/>
</dbReference>
<evidence type="ECO:0000313" key="2">
    <source>
        <dbReference type="Proteomes" id="UP001207337"/>
    </source>
</evidence>
<proteinExistence type="predicted"/>
<organism evidence="1 2">
    <name type="scientific">Fodinibius salicampi</name>
    <dbReference type="NCBI Taxonomy" id="1920655"/>
    <lineage>
        <taxon>Bacteria</taxon>
        <taxon>Pseudomonadati</taxon>
        <taxon>Balneolota</taxon>
        <taxon>Balneolia</taxon>
        <taxon>Balneolales</taxon>
        <taxon>Balneolaceae</taxon>
        <taxon>Fodinibius</taxon>
    </lineage>
</organism>
<dbReference type="RefSeq" id="WP_265786894.1">
    <property type="nucleotide sequence ID" value="NZ_BAABRS010000001.1"/>
</dbReference>
<comment type="caution">
    <text evidence="1">The sequence shown here is derived from an EMBL/GenBank/DDBJ whole genome shotgun (WGS) entry which is preliminary data.</text>
</comment>
<accession>A0ABT3PUN9</accession>
<dbReference type="PROSITE" id="PS51257">
    <property type="entry name" value="PROKAR_LIPOPROTEIN"/>
    <property type="match status" value="1"/>
</dbReference>
<protein>
    <submittedName>
        <fullName evidence="1">Uncharacterized protein</fullName>
    </submittedName>
</protein>
<evidence type="ECO:0000313" key="1">
    <source>
        <dbReference type="EMBL" id="MCW9711570.1"/>
    </source>
</evidence>
<sequence>MRKIITLLIISVILSCQNTTSPVQPKLGEEFEIEFGKQITIPEEGISLQFSDVLEDSRCPKGVTCVWAGNAEIVIQLNDAEANLNTYLEPKQTNIHEYKVQLLSLNPYPKYNVELENKDYSAKLLITKN</sequence>
<keyword evidence="2" id="KW-1185">Reference proteome</keyword>